<reference evidence="2 3" key="1">
    <citation type="submission" date="2022-10" db="EMBL/GenBank/DDBJ databases">
        <title>WGS assembly of Paspalum vaginatum 540-79.</title>
        <authorList>
            <person name="Sun G."/>
            <person name="Wase N."/>
            <person name="Shu S."/>
            <person name="Jenkins J."/>
            <person name="Zhou B."/>
            <person name="Torres-Rodriguez J."/>
            <person name="Chen C."/>
            <person name="Sandor L."/>
            <person name="Plott C."/>
            <person name="Yoshinga Y."/>
            <person name="Daum C."/>
            <person name="Qi P."/>
            <person name="Barry K."/>
            <person name="Lipzen A."/>
            <person name="Berry L."/>
            <person name="Pedersen C."/>
            <person name="Gottilla T."/>
            <person name="Foltz A."/>
            <person name="Yu H."/>
            <person name="O'Malley R."/>
            <person name="Zhang C."/>
            <person name="Devos K."/>
            <person name="Sigmon B."/>
            <person name="Yu B."/>
            <person name="Obata T."/>
            <person name="Schmutz J."/>
            <person name="Schnable J."/>
        </authorList>
    </citation>
    <scope>NUCLEOTIDE SEQUENCE [LARGE SCALE GENOMIC DNA]</scope>
    <source>
        <strain evidence="3">cv. 540-79</strain>
    </source>
</reference>
<keyword evidence="1" id="KW-0175">Coiled coil</keyword>
<evidence type="ECO:0000313" key="2">
    <source>
        <dbReference type="EMBL" id="KAJ1253746.1"/>
    </source>
</evidence>
<sequence length="149" mass="17445">MVNVQKVELKRDRLTNEEQNIILQSSYREIIGCKRTVIHGDGYVAKYPTRAELMDAQIEQARGTAAEQERNKYLEVEVQRLREELAGQTAETDRKVDEATWKIQEEESMKREELRKQLKKEMAAWFAKRGEATDLQVTNMQGDKFRVIL</sequence>
<accession>A0A9W7X7C0</accession>
<dbReference type="AlphaFoldDB" id="A0A9W7X7C0"/>
<dbReference type="Proteomes" id="UP001164776">
    <property type="component" value="Unassembled WGS sequence"/>
</dbReference>
<proteinExistence type="predicted"/>
<protein>
    <submittedName>
        <fullName evidence="2">Uncharacterized protein</fullName>
    </submittedName>
</protein>
<name>A0A9W7X7C0_9POAL</name>
<organism evidence="2 3">
    <name type="scientific">Paspalum vaginatum</name>
    <name type="common">seashore paspalum</name>
    <dbReference type="NCBI Taxonomy" id="158149"/>
    <lineage>
        <taxon>Eukaryota</taxon>
        <taxon>Viridiplantae</taxon>
        <taxon>Streptophyta</taxon>
        <taxon>Embryophyta</taxon>
        <taxon>Tracheophyta</taxon>
        <taxon>Spermatophyta</taxon>
        <taxon>Magnoliopsida</taxon>
        <taxon>Liliopsida</taxon>
        <taxon>Poales</taxon>
        <taxon>Poaceae</taxon>
        <taxon>PACMAD clade</taxon>
        <taxon>Panicoideae</taxon>
        <taxon>Andropogonodae</taxon>
        <taxon>Paspaleae</taxon>
        <taxon>Paspalinae</taxon>
        <taxon>Paspalum</taxon>
    </lineage>
</organism>
<keyword evidence="3" id="KW-1185">Reference proteome</keyword>
<evidence type="ECO:0000313" key="3">
    <source>
        <dbReference type="Proteomes" id="UP001164776"/>
    </source>
</evidence>
<evidence type="ECO:0000256" key="1">
    <source>
        <dbReference type="SAM" id="Coils"/>
    </source>
</evidence>
<gene>
    <name evidence="2" type="ORF">BS78_K200100</name>
</gene>
<feature type="coiled-coil region" evidence="1">
    <location>
        <begin position="51"/>
        <end position="124"/>
    </location>
</feature>
<dbReference type="OrthoDB" id="695775at2759"/>
<comment type="caution">
    <text evidence="2">The sequence shown here is derived from an EMBL/GenBank/DDBJ whole genome shotgun (WGS) entry which is preliminary data.</text>
</comment>
<dbReference type="EMBL" id="MU630757">
    <property type="protein sequence ID" value="KAJ1253746.1"/>
    <property type="molecule type" value="Genomic_DNA"/>
</dbReference>